<comment type="caution">
    <text evidence="3">The sequence shown here is derived from an EMBL/GenBank/DDBJ whole genome shotgun (WGS) entry which is preliminary data.</text>
</comment>
<dbReference type="Gene3D" id="1.10.10.60">
    <property type="entry name" value="Homeodomain-like"/>
    <property type="match status" value="1"/>
</dbReference>
<evidence type="ECO:0000259" key="2">
    <source>
        <dbReference type="Pfam" id="PF13837"/>
    </source>
</evidence>
<feature type="domain" description="Myb/SANT-like DNA-binding" evidence="2">
    <location>
        <begin position="4"/>
        <end position="92"/>
    </location>
</feature>
<feature type="compositionally biased region" description="Low complexity" evidence="1">
    <location>
        <begin position="143"/>
        <end position="159"/>
    </location>
</feature>
<organism evidence="3 4">
    <name type="scientific">Cirrhinus molitorella</name>
    <name type="common">mud carp</name>
    <dbReference type="NCBI Taxonomy" id="172907"/>
    <lineage>
        <taxon>Eukaryota</taxon>
        <taxon>Metazoa</taxon>
        <taxon>Chordata</taxon>
        <taxon>Craniata</taxon>
        <taxon>Vertebrata</taxon>
        <taxon>Euteleostomi</taxon>
        <taxon>Actinopterygii</taxon>
        <taxon>Neopterygii</taxon>
        <taxon>Teleostei</taxon>
        <taxon>Ostariophysi</taxon>
        <taxon>Cypriniformes</taxon>
        <taxon>Cyprinidae</taxon>
        <taxon>Labeoninae</taxon>
        <taxon>Labeonini</taxon>
        <taxon>Cirrhinus</taxon>
    </lineage>
</organism>
<evidence type="ECO:0000313" key="4">
    <source>
        <dbReference type="Proteomes" id="UP001558613"/>
    </source>
</evidence>
<dbReference type="EMBL" id="JAYMGO010000022">
    <property type="protein sequence ID" value="KAL1250549.1"/>
    <property type="molecule type" value="Genomic_DNA"/>
</dbReference>
<proteinExistence type="predicted"/>
<evidence type="ECO:0000313" key="3">
    <source>
        <dbReference type="EMBL" id="KAL1250549.1"/>
    </source>
</evidence>
<dbReference type="PANTHER" id="PTHR47595:SF1">
    <property type="entry name" value="MYB_SANT-LIKE DNA-BINDING DOMAIN-CONTAINING PROTEIN"/>
    <property type="match status" value="1"/>
</dbReference>
<accession>A0ABR3LC99</accession>
<feature type="region of interest" description="Disordered" evidence="1">
    <location>
        <begin position="127"/>
        <end position="159"/>
    </location>
</feature>
<reference evidence="3 4" key="1">
    <citation type="submission" date="2023-09" db="EMBL/GenBank/DDBJ databases">
        <authorList>
            <person name="Wang M."/>
        </authorList>
    </citation>
    <scope>NUCLEOTIDE SEQUENCE [LARGE SCALE GENOMIC DNA]</scope>
    <source>
        <strain evidence="3">GT-2023</strain>
        <tissue evidence="3">Liver</tissue>
    </source>
</reference>
<dbReference type="Pfam" id="PF13837">
    <property type="entry name" value="Myb_DNA-bind_4"/>
    <property type="match status" value="1"/>
</dbReference>
<evidence type="ECO:0000256" key="1">
    <source>
        <dbReference type="SAM" id="MobiDB-lite"/>
    </source>
</evidence>
<dbReference type="InterPro" id="IPR044822">
    <property type="entry name" value="Myb_DNA-bind_4"/>
</dbReference>
<dbReference type="PANTHER" id="PTHR47595">
    <property type="entry name" value="HEAT SHOCK 70 KDA PROTEIN 14"/>
    <property type="match status" value="1"/>
</dbReference>
<sequence length="208" mass="23011">MASSWSVDEVQAFLSLIAEERIQRGLDGATRNENVFQEVAQLLAAHGYHRTYKQCRDKLKKLKSDYRSIKDHNSRSGSNRRTWKWYDQMDAIYGARPTSIGREGALDSATPLFESTIDDETLSAIDPLALSPCNDSPSQPELAAPTPSPSTSANSSATHLQMALEVARQAREQEAALRAEEHAQTAAFNQAFLNVMGLLVQAMSGRRE</sequence>
<gene>
    <name evidence="3" type="ORF">QQF64_018345</name>
</gene>
<protein>
    <recommendedName>
        <fullName evidence="2">Myb/SANT-like DNA-binding domain-containing protein</fullName>
    </recommendedName>
</protein>
<name>A0ABR3LC99_9TELE</name>
<dbReference type="Proteomes" id="UP001558613">
    <property type="component" value="Unassembled WGS sequence"/>
</dbReference>
<keyword evidence="4" id="KW-1185">Reference proteome</keyword>